<dbReference type="RefSeq" id="WP_267676039.1">
    <property type="nucleotide sequence ID" value="NZ_CP113088.1"/>
</dbReference>
<keyword evidence="3" id="KW-0997">Cell inner membrane</keyword>
<dbReference type="InterPro" id="IPR000297">
    <property type="entry name" value="PPIase_PpiC"/>
</dbReference>
<evidence type="ECO:0000256" key="7">
    <source>
        <dbReference type="ARBA" id="ARBA00042775"/>
    </source>
</evidence>
<reference evidence="10" key="1">
    <citation type="submission" date="2022-11" db="EMBL/GenBank/DDBJ databases">
        <title>Lacinutrix neustonica HL-RS19T sp. nov., isolated from the surface microlayer sample of brackish Lake Shihwa.</title>
        <authorList>
            <person name="Choi J.Y."/>
            <person name="Hwang C.Y."/>
        </authorList>
    </citation>
    <scope>NUCLEOTIDE SEQUENCE</scope>
    <source>
        <strain evidence="10">HL-RS19</strain>
    </source>
</reference>
<sequence length="504" mass="55878">MSKSEIKDYITKNKTKYEVEASRNFQYVKFEELASIKDEDEIQDALIALVKGREVYNETTKETERAPGFANVSIEKAEEFVNANSDAEVKFQDKFVYASSFPKNIQDSILKLNVGDVYGPYRDGQTYKLTKLLAKRELADSIKSSHIIIPFAGTQTATPDLTRTKAEAEKMADSILTLVKNDKVKYAEVANEINTDGTKGEDGSIGWIRLTDYNPAAFDPDFANFLFFNETGAVDVVLTKFGFHIIRIDEKKNVDTAYKVATIERKIEPSIETEDAIFRDASNFEVSVGDKDFQEVAKAKNLKVNPVNTVKVLDENIPGAGAQRSLVRWTFEDGTKVGDIKRFKTTDGYIVVQLTKKNEAGLMNIEDASVTALPKIRKEKKAEMIKDRIKAKTLTDLAAAEKQTVKSALAINMKNPTVAGAGLEPIVVGTAFGLKEGQTSGLVTGNKGVYMVQLTKLTPASKLENYQSFSNQVSTQKSMAINTRLYNALKEAAEIEDNRANTVQ</sequence>
<gene>
    <name evidence="10" type="ORF">N7U66_15475</name>
</gene>
<dbReference type="PANTHER" id="PTHR47529:SF1">
    <property type="entry name" value="PERIPLASMIC CHAPERONE PPID"/>
    <property type="match status" value="1"/>
</dbReference>
<evidence type="ECO:0000256" key="6">
    <source>
        <dbReference type="ARBA" id="ARBA00040743"/>
    </source>
</evidence>
<evidence type="ECO:0000259" key="9">
    <source>
        <dbReference type="PROSITE" id="PS50198"/>
    </source>
</evidence>
<keyword evidence="4" id="KW-0472">Membrane</keyword>
<dbReference type="PANTHER" id="PTHR47529">
    <property type="entry name" value="PEPTIDYL-PROLYL CIS-TRANS ISOMERASE D"/>
    <property type="match status" value="1"/>
</dbReference>
<evidence type="ECO:0000256" key="5">
    <source>
        <dbReference type="ARBA" id="ARBA00023186"/>
    </source>
</evidence>
<protein>
    <recommendedName>
        <fullName evidence="6">Periplasmic chaperone PpiD</fullName>
    </recommendedName>
    <alternativeName>
        <fullName evidence="7">Periplasmic folding chaperone</fullName>
    </alternativeName>
</protein>
<name>A0A9E8MUR4_9FLAO</name>
<keyword evidence="8" id="KW-0697">Rotamase</keyword>
<keyword evidence="2" id="KW-1003">Cell membrane</keyword>
<evidence type="ECO:0000256" key="3">
    <source>
        <dbReference type="ARBA" id="ARBA00022519"/>
    </source>
</evidence>
<organism evidence="10 11">
    <name type="scientific">Lacinutrix neustonica</name>
    <dbReference type="NCBI Taxonomy" id="2980107"/>
    <lineage>
        <taxon>Bacteria</taxon>
        <taxon>Pseudomonadati</taxon>
        <taxon>Bacteroidota</taxon>
        <taxon>Flavobacteriia</taxon>
        <taxon>Flavobacteriales</taxon>
        <taxon>Flavobacteriaceae</taxon>
        <taxon>Lacinutrix</taxon>
    </lineage>
</organism>
<evidence type="ECO:0000313" key="11">
    <source>
        <dbReference type="Proteomes" id="UP001164705"/>
    </source>
</evidence>
<proteinExistence type="predicted"/>
<keyword evidence="11" id="KW-1185">Reference proteome</keyword>
<dbReference type="Pfam" id="PF13616">
    <property type="entry name" value="Rotamase_3"/>
    <property type="match status" value="1"/>
</dbReference>
<evidence type="ECO:0000313" key="10">
    <source>
        <dbReference type="EMBL" id="WAC01426.1"/>
    </source>
</evidence>
<accession>A0A9E8MUR4</accession>
<dbReference type="AlphaFoldDB" id="A0A9E8MUR4"/>
<keyword evidence="8 10" id="KW-0413">Isomerase</keyword>
<dbReference type="SUPFAM" id="SSF54534">
    <property type="entry name" value="FKBP-like"/>
    <property type="match status" value="1"/>
</dbReference>
<feature type="domain" description="PpiC" evidence="9">
    <location>
        <begin position="139"/>
        <end position="250"/>
    </location>
</feature>
<evidence type="ECO:0000256" key="8">
    <source>
        <dbReference type="PROSITE-ProRule" id="PRU00278"/>
    </source>
</evidence>
<dbReference type="GO" id="GO:0005886">
    <property type="term" value="C:plasma membrane"/>
    <property type="evidence" value="ECO:0007669"/>
    <property type="project" value="UniProtKB-SubCell"/>
</dbReference>
<comment type="subcellular location">
    <subcellularLocation>
        <location evidence="1">Cell inner membrane</location>
        <topology evidence="1">Single-pass type II membrane protein</topology>
        <orientation evidence="1">Periplasmic side</orientation>
    </subcellularLocation>
</comment>
<dbReference type="GO" id="GO:0003755">
    <property type="term" value="F:peptidyl-prolyl cis-trans isomerase activity"/>
    <property type="evidence" value="ECO:0007669"/>
    <property type="project" value="UniProtKB-KW"/>
</dbReference>
<dbReference type="InterPro" id="IPR052029">
    <property type="entry name" value="PpiD_chaperone"/>
</dbReference>
<evidence type="ECO:0000256" key="1">
    <source>
        <dbReference type="ARBA" id="ARBA00004382"/>
    </source>
</evidence>
<dbReference type="Proteomes" id="UP001164705">
    <property type="component" value="Chromosome"/>
</dbReference>
<dbReference type="InterPro" id="IPR046357">
    <property type="entry name" value="PPIase_dom_sf"/>
</dbReference>
<dbReference type="KEGG" id="lnu:N7U66_15475"/>
<evidence type="ECO:0000256" key="2">
    <source>
        <dbReference type="ARBA" id="ARBA00022475"/>
    </source>
</evidence>
<dbReference type="Gene3D" id="3.10.50.40">
    <property type="match status" value="2"/>
</dbReference>
<dbReference type="EMBL" id="CP113088">
    <property type="protein sequence ID" value="WAC01426.1"/>
    <property type="molecule type" value="Genomic_DNA"/>
</dbReference>
<evidence type="ECO:0000256" key="4">
    <source>
        <dbReference type="ARBA" id="ARBA00023136"/>
    </source>
</evidence>
<dbReference type="PROSITE" id="PS50198">
    <property type="entry name" value="PPIC_PPIASE_2"/>
    <property type="match status" value="1"/>
</dbReference>
<keyword evidence="5" id="KW-0143">Chaperone</keyword>